<dbReference type="InterPro" id="IPR002314">
    <property type="entry name" value="aa-tRNA-synt_IIb"/>
</dbReference>
<keyword evidence="5 7" id="KW-0648">Protein biosynthesis</keyword>
<feature type="binding site" evidence="8">
    <location>
        <position position="232"/>
    </location>
    <ligand>
        <name>L-serine</name>
        <dbReference type="ChEBI" id="CHEBI:33384"/>
    </ligand>
</feature>
<evidence type="ECO:0000256" key="10">
    <source>
        <dbReference type="SAM" id="Coils"/>
    </source>
</evidence>
<dbReference type="InterPro" id="IPR042103">
    <property type="entry name" value="SerRS_1_N_sf"/>
</dbReference>
<gene>
    <name evidence="7 12" type="primary">serS</name>
    <name evidence="12" type="ORF">OU421_04020</name>
</gene>
<dbReference type="GO" id="GO:0016260">
    <property type="term" value="P:selenocysteine biosynthetic process"/>
    <property type="evidence" value="ECO:0007669"/>
    <property type="project" value="UniProtKB-UniRule"/>
</dbReference>
<evidence type="ECO:0000256" key="9">
    <source>
        <dbReference type="PIRSR" id="PIRSR001529-2"/>
    </source>
</evidence>
<dbReference type="InterPro" id="IPR002317">
    <property type="entry name" value="Ser-tRNA-ligase_type_1"/>
</dbReference>
<dbReference type="NCBIfam" id="TIGR00414">
    <property type="entry name" value="serS"/>
    <property type="match status" value="1"/>
</dbReference>
<feature type="coiled-coil region" evidence="10">
    <location>
        <begin position="47"/>
        <end position="105"/>
    </location>
</feature>
<dbReference type="InterPro" id="IPR033729">
    <property type="entry name" value="SerRS_core"/>
</dbReference>
<evidence type="ECO:0000256" key="1">
    <source>
        <dbReference type="ARBA" id="ARBA00004496"/>
    </source>
</evidence>
<feature type="binding site" evidence="7 9">
    <location>
        <begin position="263"/>
        <end position="265"/>
    </location>
    <ligand>
        <name>ATP</name>
        <dbReference type="ChEBI" id="CHEBI:30616"/>
    </ligand>
</feature>
<dbReference type="GO" id="GO:0005524">
    <property type="term" value="F:ATP binding"/>
    <property type="evidence" value="ECO:0007669"/>
    <property type="project" value="UniProtKB-UniRule"/>
</dbReference>
<dbReference type="PROSITE" id="PS50862">
    <property type="entry name" value="AA_TRNA_LIGASE_II"/>
    <property type="match status" value="1"/>
</dbReference>
<proteinExistence type="inferred from homology"/>
<feature type="domain" description="Aminoacyl-transfer RNA synthetases class-II family profile" evidence="11">
    <location>
        <begin position="179"/>
        <end position="412"/>
    </location>
</feature>
<feature type="binding site" evidence="7">
    <location>
        <position position="387"/>
    </location>
    <ligand>
        <name>L-serine</name>
        <dbReference type="ChEBI" id="CHEBI:33384"/>
    </ligand>
</feature>
<evidence type="ECO:0000256" key="5">
    <source>
        <dbReference type="ARBA" id="ARBA00022917"/>
    </source>
</evidence>
<evidence type="ECO:0000259" key="11">
    <source>
        <dbReference type="PROSITE" id="PS50862"/>
    </source>
</evidence>
<keyword evidence="3 7" id="KW-0547">Nucleotide-binding</keyword>
<accession>A0A9X9S722</accession>
<keyword evidence="10" id="KW-0175">Coiled coil</keyword>
<dbReference type="EMBL" id="CP113361">
    <property type="protein sequence ID" value="WAI02045.1"/>
    <property type="molecule type" value="Genomic_DNA"/>
</dbReference>
<dbReference type="GO" id="GO:0004828">
    <property type="term" value="F:serine-tRNA ligase activity"/>
    <property type="evidence" value="ECO:0007669"/>
    <property type="project" value="UniProtKB-UniRule"/>
</dbReference>
<dbReference type="CDD" id="cd00770">
    <property type="entry name" value="SerRS_core"/>
    <property type="match status" value="1"/>
</dbReference>
<dbReference type="Pfam" id="PF02403">
    <property type="entry name" value="Seryl_tRNA_N"/>
    <property type="match status" value="1"/>
</dbReference>
<dbReference type="GO" id="GO:0006434">
    <property type="term" value="P:seryl-tRNA aminoacylation"/>
    <property type="evidence" value="ECO:0007669"/>
    <property type="project" value="UniProtKB-UniRule"/>
</dbReference>
<dbReference type="GeneID" id="76834240"/>
<comment type="domain">
    <text evidence="7">Consists of two distinct domains, a catalytic core and a N-terminal extension that is involved in tRNA binding.</text>
</comment>
<feature type="binding site" evidence="7">
    <location>
        <begin position="232"/>
        <end position="234"/>
    </location>
    <ligand>
        <name>L-serine</name>
        <dbReference type="ChEBI" id="CHEBI:33384"/>
    </ligand>
</feature>
<dbReference type="GO" id="GO:0005737">
    <property type="term" value="C:cytoplasm"/>
    <property type="evidence" value="ECO:0007669"/>
    <property type="project" value="UniProtKB-SubCell"/>
</dbReference>
<dbReference type="PANTHER" id="PTHR11778">
    <property type="entry name" value="SERYL-TRNA SYNTHETASE"/>
    <property type="match status" value="1"/>
</dbReference>
<feature type="site" description="Important for serine binding" evidence="8">
    <location>
        <position position="387"/>
    </location>
</feature>
<evidence type="ECO:0000256" key="2">
    <source>
        <dbReference type="ARBA" id="ARBA00022598"/>
    </source>
</evidence>
<dbReference type="InterPro" id="IPR015866">
    <property type="entry name" value="Ser-tRNA-synth_1_N"/>
</dbReference>
<protein>
    <recommendedName>
        <fullName evidence="7">Serine--tRNA ligase</fullName>
        <ecNumber evidence="7">6.1.1.11</ecNumber>
    </recommendedName>
    <alternativeName>
        <fullName evidence="7">Seryl-tRNA synthetase</fullName>
        <shortName evidence="7">SerRS</shortName>
    </alternativeName>
    <alternativeName>
        <fullName evidence="7">Seryl-tRNA(Ser/Sec) synthetase</fullName>
    </alternativeName>
</protein>
<evidence type="ECO:0000313" key="13">
    <source>
        <dbReference type="Proteomes" id="UP001163096"/>
    </source>
</evidence>
<dbReference type="KEGG" id="mou:OU421_04020"/>
<comment type="subunit">
    <text evidence="7">Homodimer. The tRNA molecule binds across the dimer.</text>
</comment>
<dbReference type="RefSeq" id="WP_268187323.1">
    <property type="nucleotide sequence ID" value="NZ_CP113361.1"/>
</dbReference>
<dbReference type="EC" id="6.1.1.11" evidence="7"/>
<reference evidence="12" key="1">
    <citation type="submission" date="2022-11" db="EMBL/GenBank/DDBJ databases">
        <title>Complete genome sequence of Methanogenium organophilum DSM 3596.</title>
        <authorList>
            <person name="Chen S.-C."/>
            <person name="Lai S.-J."/>
            <person name="You Y.-T."/>
        </authorList>
    </citation>
    <scope>NUCLEOTIDE SEQUENCE</scope>
    <source>
        <strain evidence="12">DSM 3596</strain>
    </source>
</reference>
<evidence type="ECO:0000313" key="12">
    <source>
        <dbReference type="EMBL" id="WAI02045.1"/>
    </source>
</evidence>
<feature type="binding site" evidence="7 9">
    <location>
        <begin position="350"/>
        <end position="353"/>
    </location>
    <ligand>
        <name>ATP</name>
        <dbReference type="ChEBI" id="CHEBI:30616"/>
    </ligand>
</feature>
<evidence type="ECO:0000256" key="3">
    <source>
        <dbReference type="ARBA" id="ARBA00022741"/>
    </source>
</evidence>
<name>A0A9X9S722_METOG</name>
<comment type="function">
    <text evidence="7">Catalyzes the attachment of serine to tRNA(Ser). Is also able to aminoacylate tRNA(Sec) with serine, to form the misacylated tRNA L-seryl-tRNA(Sec), which will be further converted into selenocysteinyl-tRNA(Sec).</text>
</comment>
<comment type="subcellular location">
    <subcellularLocation>
        <location evidence="1 7">Cytoplasm</location>
    </subcellularLocation>
</comment>
<evidence type="ECO:0000256" key="8">
    <source>
        <dbReference type="PIRSR" id="PIRSR001529-1"/>
    </source>
</evidence>
<dbReference type="Gene3D" id="1.10.287.40">
    <property type="entry name" value="Serine-tRNA synthetase, tRNA binding domain"/>
    <property type="match status" value="1"/>
</dbReference>
<keyword evidence="4 7" id="KW-0067">ATP-binding</keyword>
<dbReference type="Proteomes" id="UP001163096">
    <property type="component" value="Chromosome"/>
</dbReference>
<feature type="binding site" evidence="8">
    <location>
        <position position="385"/>
    </location>
    <ligand>
        <name>L-serine</name>
        <dbReference type="ChEBI" id="CHEBI:33384"/>
    </ligand>
</feature>
<feature type="binding site" evidence="9">
    <location>
        <begin position="279"/>
        <end position="282"/>
    </location>
    <ligand>
        <name>ATP</name>
        <dbReference type="ChEBI" id="CHEBI:30616"/>
    </ligand>
</feature>
<dbReference type="SUPFAM" id="SSF55681">
    <property type="entry name" value="Class II aaRS and biotin synthetases"/>
    <property type="match status" value="1"/>
</dbReference>
<dbReference type="InterPro" id="IPR045864">
    <property type="entry name" value="aa-tRNA-synth_II/BPL/LPL"/>
</dbReference>
<dbReference type="HAMAP" id="MF_00176">
    <property type="entry name" value="Ser_tRNA_synth_type1"/>
    <property type="match status" value="1"/>
</dbReference>
<evidence type="ECO:0000256" key="7">
    <source>
        <dbReference type="HAMAP-Rule" id="MF_00176"/>
    </source>
</evidence>
<dbReference type="SUPFAM" id="SSF46589">
    <property type="entry name" value="tRNA-binding arm"/>
    <property type="match status" value="1"/>
</dbReference>
<sequence>MLELKFIRNNPDVVRADLTKRGDEEKLAWIDDLLEKDIQSREMQTEINTMRNRRNIISREIKEAKKAKQDISGFLEEAKSLPAKIKDAEAALEEINEKIKYYQMRIPNILHESVPVGADDEENVLVKTWGETALPSFAIRNHGELAVEKGLAEFERAAKISGSGFYMLKGNLALLDLALQRLALDVLGERGYTPVMPPYMMNRAAYEGVTDLGDFENVMYAIDGEDEFLIATSEHPMAAMYMNEIFEEKDLPLKLAGVSPCFRREIGSHGLDTRGLFRVHQFNKVEQFVYCKPEDSWALHEELLKNAEDIFQMLGLPYRVVNICTGDIGTVAAKKYDMEVWMPREEAYREVVSCSNCTAYQSVRLNIRARDAHDFENKYPLHTLNSTAVATTRTIRAIMENFQEEDGTVVIPKALRPYMNGAETL</sequence>
<comment type="pathway">
    <text evidence="7">Aminoacyl-tRNA biosynthesis; selenocysteinyl-tRNA(Sec) biosynthesis; L-seryl-tRNA(Sec) from L-serine and tRNA(Sec): step 1/1.</text>
</comment>
<organism evidence="12 13">
    <name type="scientific">Methanogenium organophilum</name>
    <dbReference type="NCBI Taxonomy" id="2199"/>
    <lineage>
        <taxon>Archaea</taxon>
        <taxon>Methanobacteriati</taxon>
        <taxon>Methanobacteriota</taxon>
        <taxon>Stenosarchaea group</taxon>
        <taxon>Methanomicrobia</taxon>
        <taxon>Methanomicrobiales</taxon>
        <taxon>Methanomicrobiaceae</taxon>
        <taxon>Methanogenium</taxon>
    </lineage>
</organism>
<evidence type="ECO:0000256" key="4">
    <source>
        <dbReference type="ARBA" id="ARBA00022840"/>
    </source>
</evidence>
<comment type="similarity">
    <text evidence="7">Belongs to the class-II aminoacyl-tRNA synthetase family. Type-1 seryl-tRNA synthetase subfamily.</text>
</comment>
<keyword evidence="7" id="KW-0963">Cytoplasm</keyword>
<keyword evidence="6 7" id="KW-0030">Aminoacyl-tRNA synthetase</keyword>
<dbReference type="PRINTS" id="PR00981">
    <property type="entry name" value="TRNASYNTHSER"/>
</dbReference>
<dbReference type="InterPro" id="IPR010978">
    <property type="entry name" value="tRNA-bd_arm"/>
</dbReference>
<keyword evidence="2 7" id="KW-0436">Ligase</keyword>
<feature type="binding site" evidence="7 8">
    <location>
        <position position="286"/>
    </location>
    <ligand>
        <name>L-serine</name>
        <dbReference type="ChEBI" id="CHEBI:33384"/>
    </ligand>
</feature>
<keyword evidence="13" id="KW-1185">Reference proteome</keyword>
<dbReference type="Pfam" id="PF00587">
    <property type="entry name" value="tRNA-synt_2b"/>
    <property type="match status" value="1"/>
</dbReference>
<feature type="binding site" evidence="7">
    <location>
        <position position="279"/>
    </location>
    <ligand>
        <name>ATP</name>
        <dbReference type="ChEBI" id="CHEBI:30616"/>
    </ligand>
</feature>
<dbReference type="PIRSF" id="PIRSF001529">
    <property type="entry name" value="Ser-tRNA-synth_IIa"/>
    <property type="match status" value="1"/>
</dbReference>
<evidence type="ECO:0000256" key="6">
    <source>
        <dbReference type="ARBA" id="ARBA00023146"/>
    </source>
</evidence>
<comment type="catalytic activity">
    <reaction evidence="7">
        <text>tRNA(Ser) + L-serine + ATP = L-seryl-tRNA(Ser) + AMP + diphosphate + H(+)</text>
        <dbReference type="Rhea" id="RHEA:12292"/>
        <dbReference type="Rhea" id="RHEA-COMP:9669"/>
        <dbReference type="Rhea" id="RHEA-COMP:9703"/>
        <dbReference type="ChEBI" id="CHEBI:15378"/>
        <dbReference type="ChEBI" id="CHEBI:30616"/>
        <dbReference type="ChEBI" id="CHEBI:33019"/>
        <dbReference type="ChEBI" id="CHEBI:33384"/>
        <dbReference type="ChEBI" id="CHEBI:78442"/>
        <dbReference type="ChEBI" id="CHEBI:78533"/>
        <dbReference type="ChEBI" id="CHEBI:456215"/>
        <dbReference type="EC" id="6.1.1.11"/>
    </reaction>
</comment>
<comment type="catalytic activity">
    <reaction evidence="7">
        <text>tRNA(Sec) + L-serine + ATP = L-seryl-tRNA(Sec) + AMP + diphosphate + H(+)</text>
        <dbReference type="Rhea" id="RHEA:42580"/>
        <dbReference type="Rhea" id="RHEA-COMP:9742"/>
        <dbReference type="Rhea" id="RHEA-COMP:10128"/>
        <dbReference type="ChEBI" id="CHEBI:15378"/>
        <dbReference type="ChEBI" id="CHEBI:30616"/>
        <dbReference type="ChEBI" id="CHEBI:33019"/>
        <dbReference type="ChEBI" id="CHEBI:33384"/>
        <dbReference type="ChEBI" id="CHEBI:78442"/>
        <dbReference type="ChEBI" id="CHEBI:78533"/>
        <dbReference type="ChEBI" id="CHEBI:456215"/>
        <dbReference type="EC" id="6.1.1.11"/>
    </reaction>
</comment>
<feature type="binding site" evidence="8">
    <location>
        <position position="263"/>
    </location>
    <ligand>
        <name>L-serine</name>
        <dbReference type="ChEBI" id="CHEBI:33384"/>
    </ligand>
</feature>
<dbReference type="InterPro" id="IPR006195">
    <property type="entry name" value="aa-tRNA-synth_II"/>
</dbReference>
<dbReference type="AlphaFoldDB" id="A0A9X9S722"/>
<dbReference type="Gene3D" id="3.30.930.10">
    <property type="entry name" value="Bira Bifunctional Protein, Domain 2"/>
    <property type="match status" value="1"/>
</dbReference>